<sequence>MIITRTPFRMPVGGGGTDLPSFYKKHGGFIFSASINKYMYVAVNRPFVDKLIRVKYSDSETVKELSELKHELAREALRLKGVMDQIEISSFADIPAGTGMGSSSSYLIGLLKALQELRREAVSMQDLAEEACNIELDILKKPIGKQDQYLAAFGGFCVLEIGKDGKVEVRQARISADLIEELEYKCVLFYTHKQHDTNDILKDQSAQAAVSKSKVEKALLEIKDIGREILNDFEKGETTNYGKLMHRHWQVKKTMSNKISDSFLDEIYDLALKNGAEGGKIMGSGGGGLFLFFAPHGHKELKKAMKNKGLTQLPFNFDFEGSKVLINLFQHVNGKA</sequence>
<evidence type="ECO:0000259" key="6">
    <source>
        <dbReference type="Pfam" id="PF00288"/>
    </source>
</evidence>
<feature type="domain" description="GHMP kinase N-terminal" evidence="6">
    <location>
        <begin position="78"/>
        <end position="155"/>
    </location>
</feature>
<evidence type="ECO:0000259" key="7">
    <source>
        <dbReference type="Pfam" id="PF08544"/>
    </source>
</evidence>
<dbReference type="InterPro" id="IPR001174">
    <property type="entry name" value="HddA/FKP"/>
</dbReference>
<keyword evidence="1" id="KW-0808">Transferase</keyword>
<evidence type="ECO:0000256" key="1">
    <source>
        <dbReference type="ARBA" id="ARBA00022679"/>
    </source>
</evidence>
<dbReference type="InterPro" id="IPR052203">
    <property type="entry name" value="GHMP_Kinase-Related"/>
</dbReference>
<dbReference type="GO" id="GO:0042352">
    <property type="term" value="P:GDP-L-fucose salvage"/>
    <property type="evidence" value="ECO:0007669"/>
    <property type="project" value="TreeGrafter"/>
</dbReference>
<dbReference type="SUPFAM" id="SSF55060">
    <property type="entry name" value="GHMP Kinase, C-terminal domain"/>
    <property type="match status" value="1"/>
</dbReference>
<dbReference type="PROSITE" id="PS00627">
    <property type="entry name" value="GHMP_KINASES_ATP"/>
    <property type="match status" value="1"/>
</dbReference>
<dbReference type="SUPFAM" id="SSF54211">
    <property type="entry name" value="Ribosomal protein S5 domain 2-like"/>
    <property type="match status" value="1"/>
</dbReference>
<evidence type="ECO:0000256" key="2">
    <source>
        <dbReference type="ARBA" id="ARBA00022741"/>
    </source>
</evidence>
<dbReference type="Pfam" id="PF00288">
    <property type="entry name" value="GHMP_kinases_N"/>
    <property type="match status" value="1"/>
</dbReference>
<dbReference type="InterPro" id="IPR013750">
    <property type="entry name" value="GHMP_kinase_C_dom"/>
</dbReference>
<dbReference type="PIRSF" id="PIRSF036406">
    <property type="entry name" value="Hept_kin"/>
    <property type="match status" value="1"/>
</dbReference>
<evidence type="ECO:0000256" key="5">
    <source>
        <dbReference type="ARBA" id="ARBA00038121"/>
    </source>
</evidence>
<reference evidence="9" key="1">
    <citation type="submission" date="2017-09" db="EMBL/GenBank/DDBJ databases">
        <title>Depth-based differentiation of microbial function through sediment-hosted aquifers and enrichment of novel symbionts in the deep terrestrial subsurface.</title>
        <authorList>
            <person name="Probst A.J."/>
            <person name="Ladd B."/>
            <person name="Jarett J.K."/>
            <person name="Geller-Mcgrath D.E."/>
            <person name="Sieber C.M.K."/>
            <person name="Emerson J.B."/>
            <person name="Anantharaman K."/>
            <person name="Thomas B.C."/>
            <person name="Malmstrom R."/>
            <person name="Stieglmeier M."/>
            <person name="Klingl A."/>
            <person name="Woyke T."/>
            <person name="Ryan C.M."/>
            <person name="Banfield J.F."/>
        </authorList>
    </citation>
    <scope>NUCLEOTIDE SEQUENCE [LARGE SCALE GENOMIC DNA]</scope>
</reference>
<dbReference type="Pfam" id="PF08544">
    <property type="entry name" value="GHMP_kinases_C"/>
    <property type="match status" value="1"/>
</dbReference>
<organism evidence="8 9">
    <name type="scientific">Candidatus Portnoybacteria bacterium CG10_big_fil_rev_8_21_14_0_10_44_7</name>
    <dbReference type="NCBI Taxonomy" id="1974816"/>
    <lineage>
        <taxon>Bacteria</taxon>
        <taxon>Candidatus Portnoyibacteriota</taxon>
    </lineage>
</organism>
<dbReference type="Proteomes" id="UP000231086">
    <property type="component" value="Unassembled WGS sequence"/>
</dbReference>
<dbReference type="GO" id="GO:0050201">
    <property type="term" value="F:fucokinase activity"/>
    <property type="evidence" value="ECO:0007669"/>
    <property type="project" value="TreeGrafter"/>
</dbReference>
<dbReference type="InterPro" id="IPR036554">
    <property type="entry name" value="GHMP_kinase_C_sf"/>
</dbReference>
<dbReference type="InterPro" id="IPR006203">
    <property type="entry name" value="GHMP_knse_ATP-bd_CS"/>
</dbReference>
<accession>A0A2M8KJE7</accession>
<dbReference type="InterPro" id="IPR020568">
    <property type="entry name" value="Ribosomal_Su5_D2-typ_SF"/>
</dbReference>
<dbReference type="GO" id="GO:0005524">
    <property type="term" value="F:ATP binding"/>
    <property type="evidence" value="ECO:0007669"/>
    <property type="project" value="UniProtKB-KW"/>
</dbReference>
<dbReference type="AlphaFoldDB" id="A0A2M8KJE7"/>
<dbReference type="EMBL" id="PFEA01000008">
    <property type="protein sequence ID" value="PJE60041.1"/>
    <property type="molecule type" value="Genomic_DNA"/>
</dbReference>
<proteinExistence type="inferred from homology"/>
<comment type="caution">
    <text evidence="8">The sequence shown here is derived from an EMBL/GenBank/DDBJ whole genome shotgun (WGS) entry which is preliminary data.</text>
</comment>
<dbReference type="PANTHER" id="PTHR32463">
    <property type="entry name" value="L-FUCOSE KINASE"/>
    <property type="match status" value="1"/>
</dbReference>
<feature type="domain" description="GHMP kinase C-terminal" evidence="7">
    <location>
        <begin position="233"/>
        <end position="305"/>
    </location>
</feature>
<dbReference type="PANTHER" id="PTHR32463:SF0">
    <property type="entry name" value="L-FUCOSE KINASE"/>
    <property type="match status" value="1"/>
</dbReference>
<comment type="similarity">
    <text evidence="5">Belongs to the GHMP kinase family.</text>
</comment>
<protein>
    <submittedName>
        <fullName evidence="8">Galactokinase</fullName>
    </submittedName>
</protein>
<evidence type="ECO:0000313" key="9">
    <source>
        <dbReference type="Proteomes" id="UP000231086"/>
    </source>
</evidence>
<evidence type="ECO:0000256" key="4">
    <source>
        <dbReference type="ARBA" id="ARBA00022840"/>
    </source>
</evidence>
<evidence type="ECO:0000256" key="3">
    <source>
        <dbReference type="ARBA" id="ARBA00022777"/>
    </source>
</evidence>
<evidence type="ECO:0000313" key="8">
    <source>
        <dbReference type="EMBL" id="PJE60041.1"/>
    </source>
</evidence>
<dbReference type="PRINTS" id="PR00960">
    <property type="entry name" value="LMBPPROTEIN"/>
</dbReference>
<keyword evidence="3 8" id="KW-0418">Kinase</keyword>
<name>A0A2M8KJE7_9BACT</name>
<dbReference type="Gene3D" id="3.30.230.120">
    <property type="match status" value="1"/>
</dbReference>
<dbReference type="InterPro" id="IPR014606">
    <property type="entry name" value="Heptose_7-P_kinase"/>
</dbReference>
<keyword evidence="4" id="KW-0067">ATP-binding</keyword>
<dbReference type="InterPro" id="IPR006204">
    <property type="entry name" value="GHMP_kinase_N_dom"/>
</dbReference>
<keyword evidence="2" id="KW-0547">Nucleotide-binding</keyword>
<gene>
    <name evidence="8" type="ORF">COU85_00330</name>
</gene>